<dbReference type="AlphaFoldDB" id="A0A1I7U5L2"/>
<organism evidence="1 2">
    <name type="scientific">Caenorhabditis tropicalis</name>
    <dbReference type="NCBI Taxonomy" id="1561998"/>
    <lineage>
        <taxon>Eukaryota</taxon>
        <taxon>Metazoa</taxon>
        <taxon>Ecdysozoa</taxon>
        <taxon>Nematoda</taxon>
        <taxon>Chromadorea</taxon>
        <taxon>Rhabditida</taxon>
        <taxon>Rhabditina</taxon>
        <taxon>Rhabditomorpha</taxon>
        <taxon>Rhabditoidea</taxon>
        <taxon>Rhabditidae</taxon>
        <taxon>Peloderinae</taxon>
        <taxon>Caenorhabditis</taxon>
    </lineage>
</organism>
<accession>A0A1I7U5L2</accession>
<sequence>MKSLRKTEITTAKAVHKPCPRHVILGKKKRRGNLRDSDIFSDFLVSLCHVAMERCTTSRLDNWEKMKFGPDYEHLKCPDRRFERYVEENRQLAEQYISSGKLFAFEVCMVTPSERQLIGFRVTLSQFDYPECRRIRNVYSRFSTILERVRTIGISQELNAMMHSCKYRPRIRMLTRLRPDSKRKIDRSKAEESTIAVPLSDSFPLISNLLTFYAFM</sequence>
<protein>
    <submittedName>
        <fullName evidence="2">Uncharacterized protein</fullName>
    </submittedName>
</protein>
<dbReference type="WBParaSite" id="Csp11.Scaffold629.g15085.t1">
    <property type="protein sequence ID" value="Csp11.Scaffold629.g15085.t1"/>
    <property type="gene ID" value="Csp11.Scaffold629.g15085"/>
</dbReference>
<dbReference type="Proteomes" id="UP000095282">
    <property type="component" value="Unplaced"/>
</dbReference>
<evidence type="ECO:0000313" key="1">
    <source>
        <dbReference type="Proteomes" id="UP000095282"/>
    </source>
</evidence>
<dbReference type="eggNOG" id="ENOG502TH1A">
    <property type="taxonomic scope" value="Eukaryota"/>
</dbReference>
<reference evidence="2" key="1">
    <citation type="submission" date="2016-11" db="UniProtKB">
        <authorList>
            <consortium name="WormBaseParasite"/>
        </authorList>
    </citation>
    <scope>IDENTIFICATION</scope>
</reference>
<proteinExistence type="predicted"/>
<name>A0A1I7U5L2_9PELO</name>
<dbReference type="STRING" id="1561998.A0A1I7U5L2"/>
<keyword evidence="1" id="KW-1185">Reference proteome</keyword>
<evidence type="ECO:0000313" key="2">
    <source>
        <dbReference type="WBParaSite" id="Csp11.Scaffold629.g15085.t1"/>
    </source>
</evidence>